<dbReference type="Pfam" id="PF00271">
    <property type="entry name" value="Helicase_C"/>
    <property type="match status" value="1"/>
</dbReference>
<keyword evidence="4" id="KW-0347">Helicase</keyword>
<dbReference type="GO" id="GO:0005524">
    <property type="term" value="F:ATP binding"/>
    <property type="evidence" value="ECO:0007669"/>
    <property type="project" value="UniProtKB-KW"/>
</dbReference>
<dbReference type="InterPro" id="IPR011545">
    <property type="entry name" value="DEAD/DEAH_box_helicase_dom"/>
</dbReference>
<dbReference type="GO" id="GO:0003676">
    <property type="term" value="F:nucleic acid binding"/>
    <property type="evidence" value="ECO:0007669"/>
    <property type="project" value="InterPro"/>
</dbReference>
<dbReference type="GO" id="GO:0006289">
    <property type="term" value="P:nucleotide-excision repair"/>
    <property type="evidence" value="ECO:0007669"/>
    <property type="project" value="TreeGrafter"/>
</dbReference>
<dbReference type="Pfam" id="PF00270">
    <property type="entry name" value="DEAD"/>
    <property type="match status" value="1"/>
</dbReference>
<dbReference type="InterPro" id="IPR014001">
    <property type="entry name" value="Helicase_ATP-bd"/>
</dbReference>
<dbReference type="GO" id="GO:0003724">
    <property type="term" value="F:RNA helicase activity"/>
    <property type="evidence" value="ECO:0007669"/>
    <property type="project" value="UniProtKB-EC"/>
</dbReference>
<gene>
    <name evidence="4" type="primary">srmB</name>
    <name evidence="4" type="ORF">MOTE_18640</name>
</gene>
<evidence type="ECO:0000259" key="3">
    <source>
        <dbReference type="PROSITE" id="PS51192"/>
    </source>
</evidence>
<dbReference type="InterPro" id="IPR001650">
    <property type="entry name" value="Helicase_C-like"/>
</dbReference>
<sequence length="1920" mass="213721">MGDAVVLDPVGAFEQVRDNFILYVKTAFGTRFPSIEREREDLLRRPGILCQEPWIEPLPRYKSSGKTIDQITPSDLPGIVGQPVDDFKSLVRCGLLGPHELYSHQLAMLQEALRGKNCVITAGTGSGKTEAFLLPLIAYLVKESSGWEEPGEPHSRVNDWWKNEEWIRRHRQQHGNKMRLLKSYRVGQRSHERREAAVRAIILYPMNALVEDQLTRLRKALDSDEARAWYTGRRKGNRFYFGRYNGATPVPGHEYKPPAENGGAEPDERRIIDLVNAIRGLEENALAVAAHAASTGDQEAIYLFPRLDGAEMRCRWDMQDAPPDILITNFSMLSIMLMREEDDPIFEKTRQWLAGGQDRVFHLIVDELHLYRGTAGAEVAYLLRLLLLRLGLEPGHPQLRILASSASLEPGDPGSRRFLEDFFGAPADSFTIIEGEQEPVEPVRRSSFLPADPFIRLARAAASSQLAEDACRSVAVELGFPASGIDGFEALKRALESQELSVGSRMLRACLWKEGPGKWRIRAVPLSRMSRLLFGFVGEEKRQEALRGLLVARAICDTGDAPSVLPSFRLHWFFRNIEGLWASTKSLAGYEDGRPVGELYPQPRIVTGGEDQRRVLELLYCEQCGTVYFGGNRVDLGDAIEMLSSDPDIEGIPDKQVARIVEWRNYNEYAVFWPAGASDLSGEAASWRQPKIDEQGLSNATWVASSLDTRSGRVVPGHEDAERDPGRWVKGYLFKLSLGDIGEGVLFPALPATCACCGANYSRNKKRKSPVRGFRTGFAKVSQLLAKELFYQLTPQYGRKLVIFSDSREDAAQISNGIERSHYPDLIREALVAELQMAVGEAQLLADLEKGTGELSELSKKYLEIHPGAYDRVMADLEIVKAGEPPAPYRRFYEEARARIGGLKKRAKDRMVPLSELLEPGDGGCGRVIERLLAVGVNPAGNDIESQSFQWDGKTHRWTELFDFKLRSWAIGLSPDAEYAKRYVKQKVREAIYSVLFGRLYFSLESAGLGVPSLSIEEGELAGISSRIGLNAGTFYEICNAVIRILGDMYRHDGPHNPQKDWVDYSQAGSRIKGYIAKVAGLHGVGEEELGTAVLLALAAGGHRGAKINVNSLLIRVARPNDPAWVCPRCRRPHLHRSGGACTNCLEDLPPGPDKSCDEVWRVNYLGFPAASGRVPLRMHCEELTGITDDQAERQRHFKGIIVDLDGREKRQQEVDEIDVLSVTTTMEVGVDIGNLNAVMLANMPPMRFNYQQRVGRAGRRGQAFSFVLTLCRGRSHDEFYYAHPARITGDPPPVPFITAGQGQIASRILAKECLRRAFKAAGVRWWDGPVQPDSHGEFGRAIDWGGERKRRVVEWLATDPSRAGIIRVIAGANGGDVNSWLEFLSRELPALIDKAASSQELAAAGLAERLAESAVLPMYGLPSRTRCLYHGFSSDNHRPQVMEREIELAIFEYAPGMQRTKDKVIHTAIGFTAPIIKNRRGFWKPVAQDPLPARWWVARCHNCGHTRTSTGRQEPAYCTYCGVPEGPLFRQYPVAIPLGFRTDFSQGRNAREEGDIISGIPGSIAESTSITFGIQPGYNFEVGFLPDGRVWKINDNKGKLFEGRLVTTKWKDFHSGKTSCLPGQWIEVSFLDRVKVQPSGSFDTQCEQIAIGSGKTTDILHVRPHSVPRGLALSPGDNAGGVKGAVYSAAFILRAVAAESIDIDPEEIEICSIRHSRVNSHIVSEMIFADRLPNGAGFIRWMYNHWPELLKQVLSPSPAINSFAGSLISASHREQCDSACYDCLKLYRNMVYHGLLDWRLGLAYLRVLKDPGYLAGLDGNFSWPELQDWLALARGLRDSLASFFNYRPATWGELPGFEVGGKPVIVIHPLWDTRNPAGILADAVVNCGDTSPLFIDTFNLLRRPGWSHARLVEQLARIE</sequence>
<dbReference type="PANTHER" id="PTHR47957">
    <property type="entry name" value="ATP-DEPENDENT HELICASE HRQ1"/>
    <property type="match status" value="1"/>
</dbReference>
<dbReference type="SMART" id="SM00490">
    <property type="entry name" value="HELICc"/>
    <property type="match status" value="1"/>
</dbReference>
<dbReference type="GO" id="GO:0016787">
    <property type="term" value="F:hydrolase activity"/>
    <property type="evidence" value="ECO:0007669"/>
    <property type="project" value="UniProtKB-KW"/>
</dbReference>
<dbReference type="EMBL" id="MDDC01000014">
    <property type="protein sequence ID" value="OIQ58494.1"/>
    <property type="molecule type" value="Genomic_DNA"/>
</dbReference>
<evidence type="ECO:0000256" key="1">
    <source>
        <dbReference type="ARBA" id="ARBA00022741"/>
    </source>
</evidence>
<evidence type="ECO:0000256" key="2">
    <source>
        <dbReference type="ARBA" id="ARBA00022840"/>
    </source>
</evidence>
<dbReference type="InterPro" id="IPR018016">
    <property type="entry name" value="Nucleoside_phosphorylase_CS"/>
</dbReference>
<reference evidence="4 5" key="1">
    <citation type="submission" date="2016-08" db="EMBL/GenBank/DDBJ databases">
        <title>Genome-based comparison of Moorella thermoacetic strains.</title>
        <authorList>
            <person name="Poehlein A."/>
            <person name="Bengelsdorf F.R."/>
            <person name="Esser C."/>
            <person name="Duerre P."/>
            <person name="Daniel R."/>
        </authorList>
    </citation>
    <scope>NUCLEOTIDE SEQUENCE [LARGE SCALE GENOMIC DNA]</scope>
    <source>
        <strain evidence="4 5">DSM 21394</strain>
    </source>
</reference>
<dbReference type="SMART" id="SM00487">
    <property type="entry name" value="DEXDc"/>
    <property type="match status" value="1"/>
</dbReference>
<dbReference type="EC" id="3.6.4.13" evidence="4"/>
<keyword evidence="1" id="KW-0547">Nucleotide-binding</keyword>
<proteinExistence type="predicted"/>
<dbReference type="SUPFAM" id="SSF52540">
    <property type="entry name" value="P-loop containing nucleoside triphosphate hydrolases"/>
    <property type="match status" value="2"/>
</dbReference>
<evidence type="ECO:0000313" key="5">
    <source>
        <dbReference type="Proteomes" id="UP000182811"/>
    </source>
</evidence>
<dbReference type="PROSITE" id="PS01232">
    <property type="entry name" value="PNP_UDP_1"/>
    <property type="match status" value="1"/>
</dbReference>
<organism evidence="4 5">
    <name type="scientific">Neomoorella thermoacetica</name>
    <name type="common">Clostridium thermoaceticum</name>
    <dbReference type="NCBI Taxonomy" id="1525"/>
    <lineage>
        <taxon>Bacteria</taxon>
        <taxon>Bacillati</taxon>
        <taxon>Bacillota</taxon>
        <taxon>Clostridia</taxon>
        <taxon>Neomoorellales</taxon>
        <taxon>Neomoorellaceae</taxon>
        <taxon>Neomoorella</taxon>
    </lineage>
</organism>
<keyword evidence="2" id="KW-0067">ATP-binding</keyword>
<dbReference type="InterPro" id="IPR027417">
    <property type="entry name" value="P-loop_NTPase"/>
</dbReference>
<dbReference type="Proteomes" id="UP000182811">
    <property type="component" value="Unassembled WGS sequence"/>
</dbReference>
<protein>
    <submittedName>
        <fullName evidence="4">ATP-dependent RNA helicase SrmB</fullName>
        <ecNumber evidence="4">3.6.4.13</ecNumber>
    </submittedName>
</protein>
<dbReference type="GO" id="GO:0036297">
    <property type="term" value="P:interstrand cross-link repair"/>
    <property type="evidence" value="ECO:0007669"/>
    <property type="project" value="TreeGrafter"/>
</dbReference>
<dbReference type="Gene3D" id="3.40.50.300">
    <property type="entry name" value="P-loop containing nucleotide triphosphate hydrolases"/>
    <property type="match status" value="2"/>
</dbReference>
<dbReference type="GO" id="GO:0043138">
    <property type="term" value="F:3'-5' DNA helicase activity"/>
    <property type="evidence" value="ECO:0007669"/>
    <property type="project" value="TreeGrafter"/>
</dbReference>
<comment type="caution">
    <text evidence="4">The sequence shown here is derived from an EMBL/GenBank/DDBJ whole genome shotgun (WGS) entry which is preliminary data.</text>
</comment>
<evidence type="ECO:0000313" key="4">
    <source>
        <dbReference type="EMBL" id="OIQ58494.1"/>
    </source>
</evidence>
<accession>A0A1J5NIV6</accession>
<keyword evidence="4" id="KW-0378">Hydrolase</keyword>
<dbReference type="PANTHER" id="PTHR47957:SF3">
    <property type="entry name" value="ATP-DEPENDENT HELICASE HRQ1"/>
    <property type="match status" value="1"/>
</dbReference>
<name>A0A1J5NIV6_NEOTH</name>
<feature type="domain" description="Helicase ATP-binding" evidence="3">
    <location>
        <begin position="109"/>
        <end position="426"/>
    </location>
</feature>
<dbReference type="PROSITE" id="PS51192">
    <property type="entry name" value="HELICASE_ATP_BIND_1"/>
    <property type="match status" value="1"/>
</dbReference>
<dbReference type="GO" id="GO:0016763">
    <property type="term" value="F:pentosyltransferase activity"/>
    <property type="evidence" value="ECO:0007669"/>
    <property type="project" value="InterPro"/>
</dbReference>